<dbReference type="EMBL" id="RJTM01000029">
    <property type="protein sequence ID" value="RNL90631.1"/>
    <property type="molecule type" value="Genomic_DNA"/>
</dbReference>
<dbReference type="RefSeq" id="WP_123215009.1">
    <property type="nucleotide sequence ID" value="NZ_RJTM01000029.1"/>
</dbReference>
<dbReference type="OrthoDB" id="8740261at2"/>
<keyword evidence="3 6" id="KW-0812">Transmembrane</keyword>
<evidence type="ECO:0000256" key="1">
    <source>
        <dbReference type="ARBA" id="ARBA00004651"/>
    </source>
</evidence>
<reference evidence="9 10" key="1">
    <citation type="submission" date="2018-10" db="EMBL/GenBank/DDBJ databases">
        <title>Sinomicrobium pectinilyticum sp. nov., a pectinase-producing bacterium isolated from alkaline and saline soil, and emended description of the genus Sinomicrobium.</title>
        <authorList>
            <person name="Cheng B."/>
            <person name="Li C."/>
            <person name="Lai Q."/>
            <person name="Du M."/>
            <person name="Shao Z."/>
            <person name="Xu P."/>
            <person name="Yang C."/>
        </authorList>
    </citation>
    <scope>NUCLEOTIDE SEQUENCE [LARGE SCALE GENOMIC DNA]</scope>
    <source>
        <strain evidence="9 10">5DNS001</strain>
    </source>
</reference>
<dbReference type="Pfam" id="PF12704">
    <property type="entry name" value="MacB_PCD"/>
    <property type="match status" value="2"/>
</dbReference>
<feature type="transmembrane region" description="Helical" evidence="6">
    <location>
        <begin position="21"/>
        <end position="45"/>
    </location>
</feature>
<evidence type="ECO:0000256" key="4">
    <source>
        <dbReference type="ARBA" id="ARBA00022989"/>
    </source>
</evidence>
<evidence type="ECO:0000256" key="5">
    <source>
        <dbReference type="ARBA" id="ARBA00023136"/>
    </source>
</evidence>
<evidence type="ECO:0000256" key="2">
    <source>
        <dbReference type="ARBA" id="ARBA00022475"/>
    </source>
</evidence>
<dbReference type="InterPro" id="IPR050250">
    <property type="entry name" value="Macrolide_Exporter_MacB"/>
</dbReference>
<dbReference type="PANTHER" id="PTHR30572:SF18">
    <property type="entry name" value="ABC-TYPE MACROLIDE FAMILY EXPORT SYSTEM PERMEASE COMPONENT 2"/>
    <property type="match status" value="1"/>
</dbReference>
<proteinExistence type="predicted"/>
<keyword evidence="2" id="KW-1003">Cell membrane</keyword>
<accession>A0A3N0ES79</accession>
<dbReference type="GO" id="GO:0005886">
    <property type="term" value="C:plasma membrane"/>
    <property type="evidence" value="ECO:0007669"/>
    <property type="project" value="UniProtKB-SubCell"/>
</dbReference>
<evidence type="ECO:0000259" key="7">
    <source>
        <dbReference type="Pfam" id="PF02687"/>
    </source>
</evidence>
<dbReference type="InterPro" id="IPR025857">
    <property type="entry name" value="MacB_PCD"/>
</dbReference>
<feature type="transmembrane region" description="Helical" evidence="6">
    <location>
        <begin position="733"/>
        <end position="753"/>
    </location>
</feature>
<evidence type="ECO:0000259" key="8">
    <source>
        <dbReference type="Pfam" id="PF12704"/>
    </source>
</evidence>
<name>A0A3N0ES79_SINP1</name>
<evidence type="ECO:0000313" key="9">
    <source>
        <dbReference type="EMBL" id="RNL90631.1"/>
    </source>
</evidence>
<feature type="domain" description="MacB-like periplasmic core" evidence="8">
    <location>
        <begin position="22"/>
        <end position="238"/>
    </location>
</feature>
<dbReference type="AlphaFoldDB" id="A0A3N0ES79"/>
<sequence>MIRNYLKIAFRNLWKHRMFTVLNTVGLSIAFAIAILLSMTAIFHLNFDSFHNNLDRTYLLYRTEQTPKGPESSISNPEPLTPALKEEIPGIASITRHLQSGIIGIFGEKEINLDILYTDPDFFSVFSFPSIAGDARQALQSGQNIIITQKIAKIMFGDDTAIGKNIMLMLNGVETPFTVATVLEDIPRQSSFHFDIIVNFVNNPAYSRQKGQWDYRNHEVFLTLQEGVSVETFQKNTRAFSNRYFEDDIKKDKRDGAQADANGQYIQLNLFPFKDWHFIRQINGRITGGKTFPFLIIGISLLILFIACVNFINMSVGINIKRLREIGVRKTLGAAKKQLFFQFWCESIIVFAISIVTGILLSKALLPGFKTLFRTGAVFSDMNTPVFLWGTFIVLLIVTLLGGGYPAFRLSKLNTVQTLKGTLKVQGKNRLRNLLVVVQFSIAILLISCTITLYSQLQYMQGKDLGFNKEQVISLPLNGKKDSQLVLDLLRNELLPIPEVQSITAADNNLGLGRDGSRSTSAFDFDYKGKGVNTNMLVVDYDYLKTLGISLVAGRSFDRNFSRDSLSVIINESLAKELGGQNILNTPLSLLDSKQHTVIGIIKDFHFRDLDQAIEPITLFFNRDKQLDYAYIKVNSANLAQSLSVVKEAWKKAEPNAEFLGSYLDENINRTLDREKTMTTLITCGSIIAILLSCMGIFAISLLTIAQRTKEVGIRKVVGASISSITILLSKDFIRLVIVAFLIAAPIAWWLMYKWLQNYSYRINLSIWFFVVAGVITVLIAFATLSIRTIRAAMANPVKSLKTE</sequence>
<comment type="caution">
    <text evidence="9">The sequence shown here is derived from an EMBL/GenBank/DDBJ whole genome shotgun (WGS) entry which is preliminary data.</text>
</comment>
<dbReference type="Pfam" id="PF02687">
    <property type="entry name" value="FtsX"/>
    <property type="match status" value="2"/>
</dbReference>
<evidence type="ECO:0000256" key="6">
    <source>
        <dbReference type="SAM" id="Phobius"/>
    </source>
</evidence>
<organism evidence="9 10">
    <name type="scientific">Sinomicrobium pectinilyticum</name>
    <dbReference type="NCBI Taxonomy" id="1084421"/>
    <lineage>
        <taxon>Bacteria</taxon>
        <taxon>Pseudomonadati</taxon>
        <taxon>Bacteroidota</taxon>
        <taxon>Flavobacteriia</taxon>
        <taxon>Flavobacteriales</taxon>
        <taxon>Flavobacteriaceae</taxon>
        <taxon>Sinomicrobium</taxon>
    </lineage>
</organism>
<feature type="domain" description="ABC3 transporter permease C-terminal" evidence="7">
    <location>
        <begin position="298"/>
        <end position="414"/>
    </location>
</feature>
<comment type="subcellular location">
    <subcellularLocation>
        <location evidence="1">Cell membrane</location>
        <topology evidence="1">Multi-pass membrane protein</topology>
    </subcellularLocation>
</comment>
<evidence type="ECO:0000313" key="10">
    <source>
        <dbReference type="Proteomes" id="UP000267469"/>
    </source>
</evidence>
<dbReference type="Proteomes" id="UP000267469">
    <property type="component" value="Unassembled WGS sequence"/>
</dbReference>
<feature type="transmembrane region" description="Helical" evidence="6">
    <location>
        <begin position="434"/>
        <end position="454"/>
    </location>
</feature>
<feature type="transmembrane region" description="Helical" evidence="6">
    <location>
        <begin position="386"/>
        <end position="408"/>
    </location>
</feature>
<dbReference type="GO" id="GO:0022857">
    <property type="term" value="F:transmembrane transporter activity"/>
    <property type="evidence" value="ECO:0007669"/>
    <property type="project" value="TreeGrafter"/>
</dbReference>
<dbReference type="PANTHER" id="PTHR30572">
    <property type="entry name" value="MEMBRANE COMPONENT OF TRANSPORTER-RELATED"/>
    <property type="match status" value="1"/>
</dbReference>
<feature type="transmembrane region" description="Helical" evidence="6">
    <location>
        <begin position="680"/>
        <end position="706"/>
    </location>
</feature>
<feature type="transmembrane region" description="Helical" evidence="6">
    <location>
        <begin position="765"/>
        <end position="785"/>
    </location>
</feature>
<feature type="transmembrane region" description="Helical" evidence="6">
    <location>
        <begin position="292"/>
        <end position="318"/>
    </location>
</feature>
<keyword evidence="4 6" id="KW-1133">Transmembrane helix</keyword>
<feature type="domain" description="ABC3 transporter permease C-terminal" evidence="7">
    <location>
        <begin position="686"/>
        <end position="793"/>
    </location>
</feature>
<feature type="transmembrane region" description="Helical" evidence="6">
    <location>
        <begin position="339"/>
        <end position="366"/>
    </location>
</feature>
<gene>
    <name evidence="9" type="ORF">ED312_05495</name>
</gene>
<keyword evidence="10" id="KW-1185">Reference proteome</keyword>
<evidence type="ECO:0000256" key="3">
    <source>
        <dbReference type="ARBA" id="ARBA00022692"/>
    </source>
</evidence>
<keyword evidence="5 6" id="KW-0472">Membrane</keyword>
<dbReference type="InterPro" id="IPR003838">
    <property type="entry name" value="ABC3_permease_C"/>
</dbReference>
<protein>
    <submittedName>
        <fullName evidence="9">FtsX-like permease family protein</fullName>
    </submittedName>
</protein>
<feature type="domain" description="MacB-like periplasmic core" evidence="8">
    <location>
        <begin position="497"/>
        <end position="638"/>
    </location>
</feature>